<protein>
    <recommendedName>
        <fullName evidence="3">DUF1353 domain-containing protein</fullName>
    </recommendedName>
</protein>
<keyword evidence="2" id="KW-1185">Reference proteome</keyword>
<name>A0A2M9A9V9_9BACT</name>
<dbReference type="Proteomes" id="UP000231134">
    <property type="component" value="Unassembled WGS sequence"/>
</dbReference>
<organism evidence="1 2">
    <name type="scientific">Hallerella succinigenes</name>
    <dbReference type="NCBI Taxonomy" id="1896222"/>
    <lineage>
        <taxon>Bacteria</taxon>
        <taxon>Pseudomonadati</taxon>
        <taxon>Fibrobacterota</taxon>
        <taxon>Fibrobacteria</taxon>
        <taxon>Fibrobacterales</taxon>
        <taxon>Fibrobacteraceae</taxon>
        <taxon>Hallerella</taxon>
    </lineage>
</organism>
<gene>
    <name evidence="1" type="ORF">BGX16_2429</name>
</gene>
<proteinExistence type="predicted"/>
<comment type="caution">
    <text evidence="1">The sequence shown here is derived from an EMBL/GenBank/DDBJ whole genome shotgun (WGS) entry which is preliminary data.</text>
</comment>
<accession>A0A2M9A9V9</accession>
<dbReference type="AlphaFoldDB" id="A0A2M9A9V9"/>
<dbReference type="RefSeq" id="WP_157798035.1">
    <property type="nucleotide sequence ID" value="NZ_PGEX01000001.1"/>
</dbReference>
<evidence type="ECO:0000313" key="1">
    <source>
        <dbReference type="EMBL" id="PJJ42403.1"/>
    </source>
</evidence>
<evidence type="ECO:0008006" key="3">
    <source>
        <dbReference type="Google" id="ProtNLM"/>
    </source>
</evidence>
<dbReference type="EMBL" id="PGEX01000001">
    <property type="protein sequence ID" value="PJJ42403.1"/>
    <property type="molecule type" value="Genomic_DNA"/>
</dbReference>
<sequence length="179" mass="20589">MARRNRITVDSFSASNFHTTESRPYLFTDPSTIWIHFTRRMTDGRKYRGVISICLLDGYVTDGASTKWPVSLLVPNWRHGDDRYNAAPTAHDVLYSVRGLIPGLVRDTPVLDLSREECDDIIRGMWRCWGMSRFLAGCADKGLECFAGGNQHWGNDGYNVRDRAVVRWRRTETCNKDRK</sequence>
<dbReference type="OrthoDB" id="9785877at2"/>
<reference evidence="1 2" key="1">
    <citation type="submission" date="2017-11" db="EMBL/GenBank/DDBJ databases">
        <title>Animal gut microbial communities from fecal samples from Wisconsin, USA.</title>
        <authorList>
            <person name="Neumann A."/>
        </authorList>
    </citation>
    <scope>NUCLEOTIDE SEQUENCE [LARGE SCALE GENOMIC DNA]</scope>
    <source>
        <strain evidence="1 2">UWS3</strain>
    </source>
</reference>
<evidence type="ECO:0000313" key="2">
    <source>
        <dbReference type="Proteomes" id="UP000231134"/>
    </source>
</evidence>